<accession>A0ACC7S215</accession>
<name>A0ACC7S215_DOLFA</name>
<sequence length="69" mass="8064">MQIDDFDIKTSSDDEENVDYITGEKCEITIGFFYAAPDTYSERYLYLSEQTLRKMLELLEQAKNPKLEG</sequence>
<gene>
    <name evidence="1" type="ORF">FJR39_03150</name>
</gene>
<keyword evidence="2" id="KW-1185">Reference proteome</keyword>
<reference evidence="2" key="1">
    <citation type="journal article" date="2020" name="Toxins">
        <title>Phylogenomic Analysis of Secondary Metabolism in the Toxic Cyanobacterial Genera Anabaena, Dolichospermum and Aphanizomenon.</title>
        <authorList>
            <person name="Oesterholm J."/>
            <person name="Popin R.V."/>
            <person name="Fewer D.P."/>
            <person name="Sivonen K."/>
        </authorList>
    </citation>
    <scope>NUCLEOTIDE SEQUENCE [LARGE SCALE GENOMIC DNA]</scope>
    <source>
        <strain evidence="2">UHCC 0037</strain>
    </source>
</reference>
<evidence type="ECO:0000313" key="2">
    <source>
        <dbReference type="Proteomes" id="UP001517388"/>
    </source>
</evidence>
<proteinExistence type="predicted"/>
<protein>
    <submittedName>
        <fullName evidence="1">Uncharacterized protein</fullName>
    </submittedName>
</protein>
<evidence type="ECO:0000313" key="1">
    <source>
        <dbReference type="EMBL" id="MTJ42282.1"/>
    </source>
</evidence>
<comment type="caution">
    <text evidence="1">The sequence shown here is derived from an EMBL/GenBank/DDBJ whole genome shotgun (WGS) entry which is preliminary data.</text>
</comment>
<organism evidence="1 2">
    <name type="scientific">Dolichospermum flos-aquae UHCC 0037</name>
    <dbReference type="NCBI Taxonomy" id="2590026"/>
    <lineage>
        <taxon>Bacteria</taxon>
        <taxon>Bacillati</taxon>
        <taxon>Cyanobacteriota</taxon>
        <taxon>Cyanophyceae</taxon>
        <taxon>Nostocales</taxon>
        <taxon>Aphanizomenonaceae</taxon>
        <taxon>Dolichospermum</taxon>
    </lineage>
</organism>
<dbReference type="EMBL" id="VILF01000001">
    <property type="protein sequence ID" value="MTJ42282.1"/>
    <property type="molecule type" value="Genomic_DNA"/>
</dbReference>
<dbReference type="Proteomes" id="UP001517388">
    <property type="component" value="Unassembled WGS sequence"/>
</dbReference>